<name>A0A016U3F1_9BILA</name>
<reference evidence="6" key="1">
    <citation type="journal article" date="2015" name="Nat. Genet.">
        <title>The genome and transcriptome of the zoonotic hookworm Ancylostoma ceylanicum identify infection-specific gene families.</title>
        <authorList>
            <person name="Schwarz E.M."/>
            <person name="Hu Y."/>
            <person name="Antoshechkin I."/>
            <person name="Miller M.M."/>
            <person name="Sternberg P.W."/>
            <person name="Aroian R.V."/>
        </authorList>
    </citation>
    <scope>NUCLEOTIDE SEQUENCE</scope>
    <source>
        <strain evidence="6">HY135</strain>
    </source>
</reference>
<dbReference type="GO" id="GO:0008168">
    <property type="term" value="F:methyltransferase activity"/>
    <property type="evidence" value="ECO:0007669"/>
    <property type="project" value="UniProtKB-KW"/>
</dbReference>
<organism evidence="5 6">
    <name type="scientific">Ancylostoma ceylanicum</name>
    <dbReference type="NCBI Taxonomy" id="53326"/>
    <lineage>
        <taxon>Eukaryota</taxon>
        <taxon>Metazoa</taxon>
        <taxon>Ecdysozoa</taxon>
        <taxon>Nematoda</taxon>
        <taxon>Chromadorea</taxon>
        <taxon>Rhabditida</taxon>
        <taxon>Rhabditina</taxon>
        <taxon>Rhabditomorpha</taxon>
        <taxon>Strongyloidea</taxon>
        <taxon>Ancylostomatidae</taxon>
        <taxon>Ancylostomatinae</taxon>
        <taxon>Ancylostoma</taxon>
    </lineage>
</organism>
<proteinExistence type="predicted"/>
<dbReference type="GO" id="GO:0005654">
    <property type="term" value="C:nucleoplasm"/>
    <property type="evidence" value="ECO:0007669"/>
    <property type="project" value="TreeGrafter"/>
</dbReference>
<evidence type="ECO:0000313" key="6">
    <source>
        <dbReference type="Proteomes" id="UP000024635"/>
    </source>
</evidence>
<keyword evidence="3" id="KW-0949">S-adenosyl-L-methionine</keyword>
<comment type="caution">
    <text evidence="5">The sequence shown here is derived from an EMBL/GenBank/DDBJ whole genome shotgun (WGS) entry which is preliminary data.</text>
</comment>
<dbReference type="GO" id="GO:0005739">
    <property type="term" value="C:mitochondrion"/>
    <property type="evidence" value="ECO:0007669"/>
    <property type="project" value="TreeGrafter"/>
</dbReference>
<evidence type="ECO:0000256" key="1">
    <source>
        <dbReference type="ARBA" id="ARBA00022603"/>
    </source>
</evidence>
<dbReference type="PANTHER" id="PTHR13563:SF5">
    <property type="entry name" value="TRNA METHYLTRANSFERASE 10 HOMOLOG C"/>
    <property type="match status" value="1"/>
</dbReference>
<keyword evidence="1" id="KW-0489">Methyltransferase</keyword>
<sequence>MKWLENLRLWSAWKIRRIFRLRGQTIAPIQWGQPLLNSLPDRTLGGRLSPDQAMALASIIREVKTISMLTKHFPSKITDDDWLVLLECQTRKQRLDHLKFLRTRELERKKDLEKKRMKVVSASGVSEGTSGEHYPPLYYPVARLAKEERRQLWQGVARAHRCGAPKLVVDCRFLPLLSPRGAELTALQLKYLISENRDSRTPWQLYFVNFDLSTRRFLHLKERHLSVIDSPMTCSPVVLLNNYTEMFPRERIVYLSPDAEEELVDVDDEDVYVLGGIVDRVVERGIPRQASLETAHADGVSCKKLPLEKYVKWKSGTKFLTLTAVSAILRDVNNSCGDWESALSRHIPVRNVRSADEKSVAGRRLHDKIRQFDHQLLQILEREIGEEVSR</sequence>
<dbReference type="Gene3D" id="3.40.1280.30">
    <property type="match status" value="1"/>
</dbReference>
<dbReference type="InterPro" id="IPR038459">
    <property type="entry name" value="MT_TRM10-typ_sf"/>
</dbReference>
<dbReference type="EMBL" id="JARK01001395">
    <property type="protein sequence ID" value="EYC09650.1"/>
    <property type="molecule type" value="Genomic_DNA"/>
</dbReference>
<dbReference type="GO" id="GO:0000049">
    <property type="term" value="F:tRNA binding"/>
    <property type="evidence" value="ECO:0007669"/>
    <property type="project" value="TreeGrafter"/>
</dbReference>
<dbReference type="STRING" id="53326.A0A016U3F1"/>
<accession>A0A016U3F1</accession>
<dbReference type="OrthoDB" id="278300at2759"/>
<evidence type="ECO:0000256" key="3">
    <source>
        <dbReference type="ARBA" id="ARBA00022691"/>
    </source>
</evidence>
<dbReference type="InterPro" id="IPR007356">
    <property type="entry name" value="tRNA_m1G_MeTrfase_euk"/>
</dbReference>
<dbReference type="Proteomes" id="UP000024635">
    <property type="component" value="Unassembled WGS sequence"/>
</dbReference>
<feature type="domain" description="SAM-dependent MTase TRM10-type" evidence="4">
    <location>
        <begin position="148"/>
        <end position="354"/>
    </location>
</feature>
<dbReference type="InterPro" id="IPR028564">
    <property type="entry name" value="MT_TRM10-typ"/>
</dbReference>
<dbReference type="PROSITE" id="PS51675">
    <property type="entry name" value="SAM_MT_TRM10"/>
    <property type="match status" value="1"/>
</dbReference>
<keyword evidence="6" id="KW-1185">Reference proteome</keyword>
<keyword evidence="2" id="KW-0808">Transferase</keyword>
<dbReference type="GO" id="GO:0070131">
    <property type="term" value="P:positive regulation of mitochondrial translation"/>
    <property type="evidence" value="ECO:0007669"/>
    <property type="project" value="TreeGrafter"/>
</dbReference>
<protein>
    <recommendedName>
        <fullName evidence="4">SAM-dependent MTase TRM10-type domain-containing protein</fullName>
    </recommendedName>
</protein>
<evidence type="ECO:0000256" key="2">
    <source>
        <dbReference type="ARBA" id="ARBA00022679"/>
    </source>
</evidence>
<dbReference type="GO" id="GO:0032259">
    <property type="term" value="P:methylation"/>
    <property type="evidence" value="ECO:0007669"/>
    <property type="project" value="UniProtKB-KW"/>
</dbReference>
<dbReference type="AlphaFoldDB" id="A0A016U3F1"/>
<dbReference type="GO" id="GO:0097745">
    <property type="term" value="P:mitochondrial tRNA 5'-end processing"/>
    <property type="evidence" value="ECO:0007669"/>
    <property type="project" value="TreeGrafter"/>
</dbReference>
<gene>
    <name evidence="5" type="primary">Acey_s0059.g2979</name>
    <name evidence="5" type="synonym">Acey-F46F11.10</name>
    <name evidence="5" type="ORF">Y032_0059g2979</name>
</gene>
<evidence type="ECO:0000259" key="4">
    <source>
        <dbReference type="PROSITE" id="PS51675"/>
    </source>
</evidence>
<dbReference type="PANTHER" id="PTHR13563">
    <property type="entry name" value="TRNA (GUANINE-9-) METHYLTRANSFERASE"/>
    <property type="match status" value="1"/>
</dbReference>
<evidence type="ECO:0000313" key="5">
    <source>
        <dbReference type="EMBL" id="EYC09650.1"/>
    </source>
</evidence>